<dbReference type="Proteomes" id="UP000555003">
    <property type="component" value="Unassembled WGS sequence"/>
</dbReference>
<accession>A0ABR6DP81</accession>
<dbReference type="EMBL" id="JACJIS010000001">
    <property type="protein sequence ID" value="MBA9073503.1"/>
    <property type="molecule type" value="Genomic_DNA"/>
</dbReference>
<protein>
    <submittedName>
        <fullName evidence="1">Uncharacterized protein</fullName>
    </submittedName>
</protein>
<gene>
    <name evidence="1" type="ORF">GGR22_001629</name>
</gene>
<dbReference type="RefSeq" id="WP_182493241.1">
    <property type="nucleotide sequence ID" value="NZ_JACJIS010000001.1"/>
</dbReference>
<evidence type="ECO:0000313" key="2">
    <source>
        <dbReference type="Proteomes" id="UP000555003"/>
    </source>
</evidence>
<proteinExistence type="predicted"/>
<evidence type="ECO:0000313" key="1">
    <source>
        <dbReference type="EMBL" id="MBA9073503.1"/>
    </source>
</evidence>
<comment type="caution">
    <text evidence="1">The sequence shown here is derived from an EMBL/GenBank/DDBJ whole genome shotgun (WGS) entry which is preliminary data.</text>
</comment>
<name>A0ABR6DP81_9FLAO</name>
<reference evidence="1 2" key="1">
    <citation type="submission" date="2020-08" db="EMBL/GenBank/DDBJ databases">
        <title>Genomic Encyclopedia of Type Strains, Phase IV (KMG-IV): sequencing the most valuable type-strain genomes for metagenomic binning, comparative biology and taxonomic classification.</title>
        <authorList>
            <person name="Goeker M."/>
        </authorList>
    </citation>
    <scope>NUCLEOTIDE SEQUENCE [LARGE SCALE GENOMIC DNA]</scope>
    <source>
        <strain evidence="1 2">DSM 100397</strain>
    </source>
</reference>
<keyword evidence="2" id="KW-1185">Reference proteome</keyword>
<sequence>MNTFYYKLHSLELVKSILDDFSENDYIFSGKVFILEDKFKFKKTYNILSHKKNILSTDEYKILFQIELENSFLYHIETSSEFFDFGKLPRIEDDAAQYISKNLDEGINIELN</sequence>
<organism evidence="1 2">
    <name type="scientific">Flavobacterium gossypii</name>
    <dbReference type="NCBI Taxonomy" id="1646119"/>
    <lineage>
        <taxon>Bacteria</taxon>
        <taxon>Pseudomonadati</taxon>
        <taxon>Bacteroidota</taxon>
        <taxon>Flavobacteriia</taxon>
        <taxon>Flavobacteriales</taxon>
        <taxon>Flavobacteriaceae</taxon>
        <taxon>Flavobacterium</taxon>
    </lineage>
</organism>